<dbReference type="InterPro" id="IPR050128">
    <property type="entry name" value="Sulfate_adenylyltrnsfr_sub2"/>
</dbReference>
<dbReference type="EMBL" id="PVXL01000019">
    <property type="protein sequence ID" value="PRR76748.1"/>
    <property type="molecule type" value="Genomic_DNA"/>
</dbReference>
<organism evidence="2 3">
    <name type="scientific">Neomoorella stamsii</name>
    <dbReference type="NCBI Taxonomy" id="1266720"/>
    <lineage>
        <taxon>Bacteria</taxon>
        <taxon>Bacillati</taxon>
        <taxon>Bacillota</taxon>
        <taxon>Clostridia</taxon>
        <taxon>Neomoorellales</taxon>
        <taxon>Neomoorellaceae</taxon>
        <taxon>Neomoorella</taxon>
    </lineage>
</organism>
<dbReference type="GO" id="GO:0003824">
    <property type="term" value="F:catalytic activity"/>
    <property type="evidence" value="ECO:0007669"/>
    <property type="project" value="InterPro"/>
</dbReference>
<dbReference type="InterPro" id="IPR002500">
    <property type="entry name" value="PAPS_reduct_dom"/>
</dbReference>
<dbReference type="Gene3D" id="3.40.50.620">
    <property type="entry name" value="HUPs"/>
    <property type="match status" value="1"/>
</dbReference>
<dbReference type="NCBIfam" id="NF005316">
    <property type="entry name" value="PRK06850.1"/>
    <property type="match status" value="1"/>
</dbReference>
<proteinExistence type="predicted"/>
<evidence type="ECO:0000313" key="2">
    <source>
        <dbReference type="EMBL" id="PRR76748.1"/>
    </source>
</evidence>
<keyword evidence="3" id="KW-1185">Reference proteome</keyword>
<evidence type="ECO:0000313" key="3">
    <source>
        <dbReference type="Proteomes" id="UP000239430"/>
    </source>
</evidence>
<dbReference type="InterPro" id="IPR014729">
    <property type="entry name" value="Rossmann-like_a/b/a_fold"/>
</dbReference>
<gene>
    <name evidence="2" type="ORF">MOST_03920</name>
</gene>
<dbReference type="Pfam" id="PF01507">
    <property type="entry name" value="PAPS_reduct"/>
    <property type="match status" value="1"/>
</dbReference>
<protein>
    <recommendedName>
        <fullName evidence="1">Phosphoadenosine phosphosulphate reductase domain-containing protein</fullName>
    </recommendedName>
</protein>
<feature type="domain" description="Phosphoadenosine phosphosulphate reductase" evidence="1">
    <location>
        <begin position="29"/>
        <end position="212"/>
    </location>
</feature>
<name>A0A9X7P7C4_9FIRM</name>
<dbReference type="RefSeq" id="WP_054935965.1">
    <property type="nucleotide sequence ID" value="NZ_PVXL01000019.1"/>
</dbReference>
<dbReference type="REBASE" id="266502">
    <property type="entry name" value="M.Mst26271DndCP"/>
</dbReference>
<dbReference type="SUPFAM" id="SSF52402">
    <property type="entry name" value="Adenine nucleotide alpha hydrolases-like"/>
    <property type="match status" value="1"/>
</dbReference>
<reference evidence="2 3" key="1">
    <citation type="submission" date="2018-03" db="EMBL/GenBank/DDBJ databases">
        <title>Genome sequence of Moorella stamsii DSM 26217.</title>
        <authorList>
            <person name="Poehlein A."/>
            <person name="Daniel R."/>
        </authorList>
    </citation>
    <scope>NUCLEOTIDE SEQUENCE [LARGE SCALE GENOMIC DNA]</scope>
    <source>
        <strain evidence="3">DSM 26217</strain>
    </source>
</reference>
<accession>A0A9X7P7C4</accession>
<dbReference type="AlphaFoldDB" id="A0A9X7P7C4"/>
<dbReference type="Proteomes" id="UP000239430">
    <property type="component" value="Unassembled WGS sequence"/>
</dbReference>
<comment type="caution">
    <text evidence="2">The sequence shown here is derived from an EMBL/GenBank/DDBJ whole genome shotgun (WGS) entry which is preliminary data.</text>
</comment>
<dbReference type="NCBIfam" id="TIGR03183">
    <property type="entry name" value="DNA_S_dndC"/>
    <property type="match status" value="1"/>
</dbReference>
<evidence type="ECO:0000259" key="1">
    <source>
        <dbReference type="Pfam" id="PF01507"/>
    </source>
</evidence>
<dbReference type="InterPro" id="IPR017598">
    <property type="entry name" value="SulphurTrfase_DndC"/>
</dbReference>
<sequence length="499" mass="57810">MAVLITKETIDEISQRIRDLYLADQVPWIVGYSGGKDSTATLQLVWHAIAGLPGKARQHKTIHVISTDTLVEQPVVGAWVNRSLALMKEAARDQGLPIEPHRLTPETKNTFWVNLIGKGYPAPRRNFRWCTSRLKIDPANRFIQNVVTRHGEAILILGTRKAESQQRAQNMKRYEEKRIRDWLSPNGTLPNSFIFTPIEDWTNDDVWFYLMQVRNPWGVSNKELLAMYRGASADNECPLVVDTSTPSCGSSRFGCWVCTVVSQDKSMEAMIQNDWEKVWMTPLLEFRNEIGSLNENGVLDDWDRRDFRRITGRVELDKKGRAIHGPYTKEWREYWLRRLLQVEAEIQKNGPKDIGQLQLITDDELREIRRIWVEEKHEFDDSLPRIYKEVTGREYPYLNDLRKGPFGKPEWDLLKEVCGEDSVFFELQASLLDVEQRVGGLALRRGVVNRLATLIRRAYFSNEEEAVVALKERVGQWEDRDEKFHAKLEVYLQEGPEAG</sequence>
<dbReference type="PANTHER" id="PTHR43196">
    <property type="entry name" value="SULFATE ADENYLYLTRANSFERASE SUBUNIT 2"/>
    <property type="match status" value="1"/>
</dbReference>
<dbReference type="PANTHER" id="PTHR43196:SF2">
    <property type="entry name" value="PHOSPHOADENOSINE PHOSPHOSULFATE REDUCTASE"/>
    <property type="match status" value="1"/>
</dbReference>